<reference evidence="1" key="1">
    <citation type="submission" date="2016-03" db="EMBL/GenBank/DDBJ databases">
        <title>Microsymbionts genomes from the relict species Vavilovia formosa.</title>
        <authorList>
            <person name="Chirak E."/>
            <person name="Kimeklis A."/>
            <person name="Kopat V."/>
            <person name="Andronov E."/>
        </authorList>
    </citation>
    <scope>NUCLEOTIDE SEQUENCE [LARGE SCALE GENOMIC DNA]</scope>
    <source>
        <strain evidence="1">Vaf12</strain>
    </source>
</reference>
<name>A0A154ISN5_RHILE</name>
<dbReference type="RefSeq" id="WP_062939923.1">
    <property type="nucleotide sequence ID" value="NZ_CP171844.1"/>
</dbReference>
<gene>
    <name evidence="1" type="ORF">A4A59_07175</name>
</gene>
<dbReference type="InterPro" id="IPR049245">
    <property type="entry name" value="DUF6880"/>
</dbReference>
<dbReference type="EMBL" id="LVYU01000013">
    <property type="protein sequence ID" value="KZB03050.1"/>
    <property type="molecule type" value="Genomic_DNA"/>
</dbReference>
<comment type="caution">
    <text evidence="1">The sequence shown here is derived from an EMBL/GenBank/DDBJ whole genome shotgun (WGS) entry which is preliminary data.</text>
</comment>
<dbReference type="Pfam" id="PF21810">
    <property type="entry name" value="DUF6880"/>
    <property type="match status" value="1"/>
</dbReference>
<evidence type="ECO:0000313" key="1">
    <source>
        <dbReference type="EMBL" id="KZB03050.1"/>
    </source>
</evidence>
<sequence>MAAKTTLNAKNLESLGAQRLAELLIEVSMGSAAHKRRLRMELAGNHGGAEVAREVRKRLASIARARTVINWRKVKALKSDLETQRKTIVETVAADDPQEAFDLIWQFLALANPIFERSSDSSSSLIQSFHQACEDAAAIAASAKIDSNVLAEKVFKAVQDDGYGQYESLIAAMVPALGKDGLDCLKTLFVQWSKEPKDKPARDERKVIGWGSASPLYEDEIFGTHRDLTVRIALQEIADAQGDVDAYIAQQPEKTRRMPMTAADIADRLVSAGRANEALKVLNAVDATGRAGMPFEWQLARVETLDALGRREEAQTYRWMCFEQSLHDQHLRGFLKQLPDFDDLEAEEKAFAHAQAFPDVHQALVFFLRWPAVAEAARLVMRRKAELDGDRYELMSPAAEALAEKHPLAATIVLRSMIDFTLDSGRSSRYKHAARHLADCASLAPHIDDFGNTRSHDAYVAELKRRHGKKHGFWSRVT</sequence>
<dbReference type="AlphaFoldDB" id="A0A154ISN5"/>
<accession>A0A154ISN5</accession>
<protein>
    <submittedName>
        <fullName evidence="1">Uncharacterized protein</fullName>
    </submittedName>
</protein>
<proteinExistence type="predicted"/>
<organism evidence="1">
    <name type="scientific">Rhizobium leguminosarum</name>
    <dbReference type="NCBI Taxonomy" id="384"/>
    <lineage>
        <taxon>Bacteria</taxon>
        <taxon>Pseudomonadati</taxon>
        <taxon>Pseudomonadota</taxon>
        <taxon>Alphaproteobacteria</taxon>
        <taxon>Hyphomicrobiales</taxon>
        <taxon>Rhizobiaceae</taxon>
        <taxon>Rhizobium/Agrobacterium group</taxon>
        <taxon>Rhizobium</taxon>
    </lineage>
</organism>